<sequence length="515" mass="56452">MASKHAALLQQEGVEASEENDWFKALSIFQQVPNPSSVIWFNIGCCHLQIQQYLKAENAFSQSIAKDKYLVAGYFQLAVSQTHLGNYAEAIDNFSSALSSLRGNPFIDYKQLNMLCKISACDIRLNLALLHIFSGDVPKAREILNEAMSMPHDEDKMKNCKSALDALVNENWVYFGESALERLVRLSSSCLFRPSKTKMEGLKSGTKFMNTATVVSATNDEYSFVGFVGPKKMQQQREKEELFPINAGQSSHSIVPPPLPSVAPPRRTRSNPPTLPPPVPPGNSPSKPKPEVKDLTKLPPKPLKPLDKKLAMPKPIPKPANSKALSSPTMSPKSSPGKRSPPVRPAKPSVNSYLQCSLSLSLSLPKNKIGPHDNFLIELSSKLDHLVKALVAPNFSDNYQMTLATIGAAQEITSSTWRETYLDAVRSKKLSINITPLRSKELPKTPKPTEPNGSNIQRPAITEAALKPAVAKKPNQNWPPAPPEDADIYVDANNAASLIPEANEDNIYAEAVFGV</sequence>
<keyword evidence="5" id="KW-0677">Repeat</keyword>
<feature type="compositionally biased region" description="Low complexity" evidence="7">
    <location>
        <begin position="331"/>
        <end position="340"/>
    </location>
</feature>
<dbReference type="KEGG" id="cin:619224"/>
<evidence type="ECO:0000313" key="8">
    <source>
        <dbReference type="EMBL" id="BAD99569.1"/>
    </source>
</evidence>
<evidence type="ECO:0000256" key="1">
    <source>
        <dbReference type="ARBA" id="ARBA00004496"/>
    </source>
</evidence>
<name>Q4R1Q5_CIOIN</name>
<evidence type="ECO:0000256" key="6">
    <source>
        <dbReference type="ARBA" id="ARBA00022803"/>
    </source>
</evidence>
<dbReference type="SUPFAM" id="SSF48452">
    <property type="entry name" value="TPR-like"/>
    <property type="match status" value="1"/>
</dbReference>
<evidence type="ECO:0000256" key="4">
    <source>
        <dbReference type="ARBA" id="ARBA00022490"/>
    </source>
</evidence>
<comment type="subcellular location">
    <subcellularLocation>
        <location evidence="1">Cytoplasm</location>
    </subcellularLocation>
</comment>
<dbReference type="Gene3D" id="1.25.40.10">
    <property type="entry name" value="Tetratricopeptide repeat domain"/>
    <property type="match status" value="1"/>
</dbReference>
<dbReference type="InterPro" id="IPR051864">
    <property type="entry name" value="NCF2_NOXA1"/>
</dbReference>
<dbReference type="SMART" id="SM00028">
    <property type="entry name" value="TPR"/>
    <property type="match status" value="3"/>
</dbReference>
<dbReference type="InterPro" id="IPR019734">
    <property type="entry name" value="TPR_rpt"/>
</dbReference>
<evidence type="ECO:0000256" key="5">
    <source>
        <dbReference type="ARBA" id="ARBA00022737"/>
    </source>
</evidence>
<keyword evidence="4" id="KW-0963">Cytoplasm</keyword>
<dbReference type="GO" id="GO:0005737">
    <property type="term" value="C:cytoplasm"/>
    <property type="evidence" value="ECO:0007669"/>
    <property type="project" value="UniProtKB-SubCell"/>
</dbReference>
<dbReference type="PANTHER" id="PTHR15175:SF0">
    <property type="entry name" value="SH3 DOMAIN-CONTAINING PROTEIN C23A1.17"/>
    <property type="match status" value="1"/>
</dbReference>
<feature type="compositionally biased region" description="Pro residues" evidence="7">
    <location>
        <begin position="273"/>
        <end position="283"/>
    </location>
</feature>
<evidence type="ECO:0000256" key="2">
    <source>
        <dbReference type="ARBA" id="ARBA00008051"/>
    </source>
</evidence>
<gene>
    <name evidence="8" type="primary">p67phox</name>
</gene>
<dbReference type="PANTHER" id="PTHR15175">
    <property type="entry name" value="NEUTROPHIL CYTOSOLIC FACTOR 2, NEUTROPHIL NADPH OXIDASE FACTOR 2"/>
    <property type="match status" value="1"/>
</dbReference>
<dbReference type="OrthoDB" id="9450131at2759"/>
<comment type="similarity">
    <text evidence="2">Belongs to the NCF2/NOXA1 family.</text>
</comment>
<keyword evidence="3" id="KW-0728">SH3 domain</keyword>
<dbReference type="RefSeq" id="NP_001028999.1">
    <property type="nucleotide sequence ID" value="NM_001033827.1"/>
</dbReference>
<dbReference type="AlphaFoldDB" id="Q4R1Q5"/>
<accession>Q4R1Q5</accession>
<dbReference type="EMBL" id="AB196474">
    <property type="protein sequence ID" value="BAD99569.1"/>
    <property type="molecule type" value="mRNA"/>
</dbReference>
<keyword evidence="6" id="KW-0802">TPR repeat</keyword>
<evidence type="ECO:0000256" key="3">
    <source>
        <dbReference type="ARBA" id="ARBA00022443"/>
    </source>
</evidence>
<feature type="region of interest" description="Disordered" evidence="7">
    <location>
        <begin position="246"/>
        <end position="349"/>
    </location>
</feature>
<dbReference type="FunFam" id="1.25.40.10:FF:000017">
    <property type="entry name" value="NADPH oxidase regulator NoxR"/>
    <property type="match status" value="1"/>
</dbReference>
<protein>
    <submittedName>
        <fullName evidence="8">Neutrophil cytosolic factor 2</fullName>
    </submittedName>
</protein>
<accession>A0A1W2VNF7</accession>
<dbReference type="InterPro" id="IPR011990">
    <property type="entry name" value="TPR-like_helical_dom_sf"/>
</dbReference>
<dbReference type="CTD" id="619224"/>
<evidence type="ECO:0000256" key="7">
    <source>
        <dbReference type="SAM" id="MobiDB-lite"/>
    </source>
</evidence>
<proteinExistence type="evidence at transcript level"/>
<feature type="region of interest" description="Disordered" evidence="7">
    <location>
        <begin position="439"/>
        <end position="459"/>
    </location>
</feature>
<organism evidence="8">
    <name type="scientific">Ciona intestinalis</name>
    <name type="common">Transparent sea squirt</name>
    <name type="synonym">Ascidia intestinalis</name>
    <dbReference type="NCBI Taxonomy" id="7719"/>
    <lineage>
        <taxon>Eukaryota</taxon>
        <taxon>Metazoa</taxon>
        <taxon>Chordata</taxon>
        <taxon>Tunicata</taxon>
        <taxon>Ascidiacea</taxon>
        <taxon>Phlebobranchia</taxon>
        <taxon>Cionidae</taxon>
        <taxon>Ciona</taxon>
    </lineage>
</organism>
<dbReference type="GeneID" id="619224"/>
<reference evidence="8" key="1">
    <citation type="journal article" date="2005" name="Immunogenetics">
        <title>Characteristics of NADPH oxidase genes (Nox2, p22, p47, and p67) and Nox4 gene expressed in blood cells of juvenile Ciona intestinalis.</title>
        <authorList>
            <person name="Inoue Y."/>
            <person name="Ogasawara M."/>
            <person name="Moroi T."/>
            <person name="Satake M."/>
            <person name="Azumi K."/>
            <person name="Moritomo T."/>
            <person name="Nakanishi T."/>
        </authorList>
    </citation>
    <scope>NUCLEOTIDE SEQUENCE</scope>
</reference>